<dbReference type="Gene3D" id="2.60.40.3330">
    <property type="match status" value="1"/>
</dbReference>
<dbReference type="Pfam" id="PF01060">
    <property type="entry name" value="TTR-52"/>
    <property type="match status" value="1"/>
</dbReference>
<evidence type="ECO:0000313" key="6">
    <source>
        <dbReference type="EMBL" id="CCD73741.1"/>
    </source>
</evidence>
<dbReference type="GO" id="GO:0005576">
    <property type="term" value="C:extracellular region"/>
    <property type="evidence" value="ECO:0007669"/>
    <property type="project" value="UniProtKB-SubCell"/>
</dbReference>
<dbReference type="CTD" id="175213"/>
<dbReference type="InterPro" id="IPR038479">
    <property type="entry name" value="Transthyretin-like_sf"/>
</dbReference>
<keyword evidence="3" id="KW-0964">Secreted</keyword>
<evidence type="ECO:0007829" key="9">
    <source>
        <dbReference type="PeptideAtlas" id="Q7YZH4"/>
    </source>
</evidence>
<feature type="chain" id="PRO_5004296837" evidence="5">
    <location>
        <begin position="21"/>
        <end position="142"/>
    </location>
</feature>
<keyword evidence="4 5" id="KW-0732">Signal</keyword>
<evidence type="ECO:0000256" key="3">
    <source>
        <dbReference type="ARBA" id="ARBA00022525"/>
    </source>
</evidence>
<dbReference type="Proteomes" id="UP000001940">
    <property type="component" value="Chromosome III"/>
</dbReference>
<dbReference type="InParanoid" id="Q7YZH4"/>
<dbReference type="WormBase" id="T19C3.9">
    <property type="protein sequence ID" value="CE35018"/>
    <property type="gene ID" value="WBGene00020566"/>
    <property type="gene designation" value="ttr-7"/>
</dbReference>
<dbReference type="SMR" id="Q7YZH4"/>
<dbReference type="PhylomeDB" id="Q7YZH4"/>
<dbReference type="GeneID" id="175213"/>
<dbReference type="eggNOG" id="ENOG502S1IK">
    <property type="taxonomic scope" value="Eukaryota"/>
</dbReference>
<evidence type="ECO:0000256" key="2">
    <source>
        <dbReference type="ARBA" id="ARBA00010112"/>
    </source>
</evidence>
<comment type="subcellular location">
    <subcellularLocation>
        <location evidence="1">Secreted</location>
    </subcellularLocation>
</comment>
<reference evidence="6 7" key="1">
    <citation type="journal article" date="1998" name="Science">
        <title>Genome sequence of the nematode C. elegans: a platform for investigating biology.</title>
        <authorList>
            <consortium name="The C. elegans sequencing consortium"/>
            <person name="Sulson J.E."/>
            <person name="Waterston R."/>
        </authorList>
    </citation>
    <scope>NUCLEOTIDE SEQUENCE [LARGE SCALE GENOMIC DNA]</scope>
    <source>
        <strain evidence="6 7">Bristol N2</strain>
    </source>
</reference>
<dbReference type="OMA" id="IKLYDHD"/>
<organism evidence="6 7">
    <name type="scientific">Caenorhabditis elegans</name>
    <dbReference type="NCBI Taxonomy" id="6239"/>
    <lineage>
        <taxon>Eukaryota</taxon>
        <taxon>Metazoa</taxon>
        <taxon>Ecdysozoa</taxon>
        <taxon>Nematoda</taxon>
        <taxon>Chromadorea</taxon>
        <taxon>Rhabditida</taxon>
        <taxon>Rhabditina</taxon>
        <taxon>Rhabditomorpha</taxon>
        <taxon>Rhabditoidea</taxon>
        <taxon>Rhabditidae</taxon>
        <taxon>Peloderinae</taxon>
        <taxon>Caenorhabditis</taxon>
    </lineage>
</organism>
<dbReference type="EMBL" id="BX284603">
    <property type="protein sequence ID" value="CCD73741.1"/>
    <property type="molecule type" value="Genomic_DNA"/>
</dbReference>
<dbReference type="FunCoup" id="Q7YZH4">
    <property type="interactions" value="308"/>
</dbReference>
<dbReference type="KEGG" id="cel:CELE_T19C3.9"/>
<evidence type="ECO:0000256" key="5">
    <source>
        <dbReference type="SAM" id="SignalP"/>
    </source>
</evidence>
<evidence type="ECO:0000256" key="1">
    <source>
        <dbReference type="ARBA" id="ARBA00004613"/>
    </source>
</evidence>
<dbReference type="AGR" id="WB:WBGene00020566"/>
<dbReference type="AlphaFoldDB" id="Q7YZH4"/>
<dbReference type="PaxDb" id="6239-T19C3.9"/>
<proteinExistence type="evidence at protein level"/>
<gene>
    <name evidence="6 8" type="primary">ttr-7</name>
    <name evidence="6" type="ORF">CELE_T19C3.9</name>
    <name evidence="8" type="ORF">T19C3.9</name>
</gene>
<dbReference type="UCSC" id="T19C3.9">
    <property type="organism name" value="c. elegans"/>
</dbReference>
<comment type="similarity">
    <text evidence="2">Belongs to the nematode transthyretin-like family.</text>
</comment>
<dbReference type="RefSeq" id="NP_001022770.1">
    <property type="nucleotide sequence ID" value="NM_001027599.7"/>
</dbReference>
<dbReference type="Bgee" id="WBGene00020566">
    <property type="expression patterns" value="Expressed in larva and 3 other cell types or tissues"/>
</dbReference>
<evidence type="ECO:0000256" key="4">
    <source>
        <dbReference type="ARBA" id="ARBA00022729"/>
    </source>
</evidence>
<dbReference type="GO" id="GO:0009986">
    <property type="term" value="C:cell surface"/>
    <property type="evidence" value="ECO:0007669"/>
    <property type="project" value="InterPro"/>
</dbReference>
<dbReference type="PeptideAtlas" id="Q7YZH4"/>
<protein>
    <submittedName>
        <fullName evidence="6">Transthyretin-like family protein</fullName>
    </submittedName>
</protein>
<evidence type="ECO:0000313" key="8">
    <source>
        <dbReference type="WormBase" id="T19C3.9"/>
    </source>
</evidence>
<accession>Q7YZH4</accession>
<dbReference type="OrthoDB" id="5772578at2759"/>
<name>Q7YZH4_CAEEL</name>
<dbReference type="PANTHER" id="PTHR21700:SF28">
    <property type="entry name" value="TRANSTHYRETIN-LIKE FAMILY PROTEIN"/>
    <property type="match status" value="1"/>
</dbReference>
<evidence type="ECO:0000313" key="7">
    <source>
        <dbReference type="Proteomes" id="UP000001940"/>
    </source>
</evidence>
<keyword evidence="9" id="KW-1267">Proteomics identification</keyword>
<keyword evidence="7" id="KW-1185">Reference proteome</keyword>
<dbReference type="HOGENOM" id="CLU_121109_4_1_1"/>
<dbReference type="PANTHER" id="PTHR21700">
    <property type="entry name" value="TRANSTHYRETIN-LIKE FAMILY PROTEIN-RELATED"/>
    <property type="match status" value="1"/>
</dbReference>
<sequence length="142" mass="15590">MTFLFDCLILLNILIATCQAIGRTQSTAIEGVLLCEDGPAKGVLIKLYDHDTVSPDELMDSAKTDADGHFRLSGTADEISGIEPKINIYHDCDDGILPCQRRITIFVPSKYVSNTKQPSETFNLGRLQLAGKYAGESRDCLH</sequence>
<dbReference type="InterPro" id="IPR001534">
    <property type="entry name" value="Transthyretin-like"/>
</dbReference>
<feature type="signal peptide" evidence="5">
    <location>
        <begin position="1"/>
        <end position="20"/>
    </location>
</feature>